<proteinExistence type="predicted"/>
<feature type="compositionally biased region" description="Pro residues" evidence="1">
    <location>
        <begin position="631"/>
        <end position="658"/>
    </location>
</feature>
<organism evidence="2 3">
    <name type="scientific">Athelia psychrophila</name>
    <dbReference type="NCBI Taxonomy" id="1759441"/>
    <lineage>
        <taxon>Eukaryota</taxon>
        <taxon>Fungi</taxon>
        <taxon>Dikarya</taxon>
        <taxon>Basidiomycota</taxon>
        <taxon>Agaricomycotina</taxon>
        <taxon>Agaricomycetes</taxon>
        <taxon>Agaricomycetidae</taxon>
        <taxon>Atheliales</taxon>
        <taxon>Atheliaceae</taxon>
        <taxon>Athelia</taxon>
    </lineage>
</organism>
<feature type="compositionally biased region" description="Low complexity" evidence="1">
    <location>
        <begin position="588"/>
        <end position="606"/>
    </location>
</feature>
<keyword evidence="3" id="KW-1185">Reference proteome</keyword>
<feature type="compositionally biased region" description="Polar residues" evidence="1">
    <location>
        <begin position="788"/>
        <end position="797"/>
    </location>
</feature>
<feature type="compositionally biased region" description="Low complexity" evidence="1">
    <location>
        <begin position="618"/>
        <end position="630"/>
    </location>
</feature>
<feature type="compositionally biased region" description="Acidic residues" evidence="1">
    <location>
        <begin position="530"/>
        <end position="539"/>
    </location>
</feature>
<feature type="compositionally biased region" description="Basic and acidic residues" evidence="1">
    <location>
        <begin position="498"/>
        <end position="508"/>
    </location>
</feature>
<accession>A0A167XQP5</accession>
<dbReference type="Proteomes" id="UP000076532">
    <property type="component" value="Unassembled WGS sequence"/>
</dbReference>
<evidence type="ECO:0000256" key="1">
    <source>
        <dbReference type="SAM" id="MobiDB-lite"/>
    </source>
</evidence>
<feature type="compositionally biased region" description="Low complexity" evidence="1">
    <location>
        <begin position="566"/>
        <end position="580"/>
    </location>
</feature>
<feature type="region of interest" description="Disordered" evidence="1">
    <location>
        <begin position="431"/>
        <end position="797"/>
    </location>
</feature>
<gene>
    <name evidence="2" type="ORF">FIBSPDRAFT_902047</name>
</gene>
<name>A0A167XQP5_9AGAM</name>
<feature type="compositionally biased region" description="Acidic residues" evidence="1">
    <location>
        <begin position="438"/>
        <end position="449"/>
    </location>
</feature>
<feature type="compositionally biased region" description="Polar residues" evidence="1">
    <location>
        <begin position="672"/>
        <end position="682"/>
    </location>
</feature>
<sequence>MAPSSSKAKPAMPKVPKGWHIPFAAYLEPRQRDWNQAETEEDKQAFLRQSKDELREWADSHGVSAHLPATDLRVCMASYHTSSQPKAGQLGKTAKKTPKPKKVRAKYSELEIIKTLFEDRVGDETQRLCDEAGVGGRKKFHYAHQALKNVEAKLTKEERLSVARMKEKWDSGKALTEYEKRTHNESQIANLVENFMREIKHKYDAQVFIQVGFPDRRGDVHLALFESTPPKPHRKFSKSAAWKASGFENGGFGDWISDIYVPDAKDPGAAAKLGDLIYDIPFDREGNDADDPSDAVSLIPMLTTHSPSWSLGRMRPAWREYVTKVWYYQTDRTVGGAPWAALEKDPDSLVTLEEGVYVKWIDPSRINYDDMVKTWKSVVKAQNKNPVGKDFTFPFQFFKDTIDKGPRRKTTGYDNVLENASRKEAAKAAAAALAGALGDDEDESDDDSDPGPPVASSSATQLPAPRKSRRTRRPKQVKSKEIIENSDAESPPKKKAKTDKGKGKKVSDGSDDDVDLAAIAKESRNIPKDSDDEDTEDQDSSASEVVTVKTTRASAAPKKLAERSSKSAAPAARAKSAKAPPKQPTPAAPRRLPSAAPEESSSATLEPSPPARGKRLPPAHAKPSSSAPTEPSSPAPAEPSSPAPPEPSSSAPPKPPSIAPSSGAEELLPSKRTLQMQLSTGFSKRADAKQSGLGQPSSDVLKGVAEDPSSPPPEVSLGDEPVQGTSKVPAGKVKPKDSATGRPHMAVKRAQGPKRFPSASSSVSNRTASSPARPGSLPPIITLAASKDNGSASSGSANVTAWRAGVPMELKLVALSGEQARDLRILAHYDTECIEPTEFWIPGREDPQVQPEAGSPAAALQAQTQIRFLQLLTVEPSIQDMLLCADWAYIAMGSFLVEIPWFLRWWMPLNALPDEFHRMDIEAFQQLVRDLLQGPMTSGRLHHSTILAVALLFRELTISGSNGHQQRPHSAITDAHYGHLLQEVLTVTAKVLKVADEEAPVLPDNVDPDKTGLMICQDILVGDREPGSPLEAVTGAKAAAMKFFKSLSLLEVYQHAVEHSNKSKMEQGPWSAGIPPSLTWVRPTHYAGGQIHRSSGALRTAISTMSELAKAVCAGKKIPHTYVLAFGLALRDVSAAVTNAAGGSADPPFMMLSKLDQEDLDFVIAELKELLTHAGHRAYVAQEEKRQTRSVTAS</sequence>
<dbReference type="STRING" id="436010.A0A167XQP5"/>
<evidence type="ECO:0000313" key="3">
    <source>
        <dbReference type="Proteomes" id="UP000076532"/>
    </source>
</evidence>
<dbReference type="EMBL" id="KV417750">
    <property type="protein sequence ID" value="KZP07462.1"/>
    <property type="molecule type" value="Genomic_DNA"/>
</dbReference>
<feature type="compositionally biased region" description="Low complexity" evidence="1">
    <location>
        <begin position="758"/>
        <end position="772"/>
    </location>
</feature>
<evidence type="ECO:0000313" key="2">
    <source>
        <dbReference type="EMBL" id="KZP07462.1"/>
    </source>
</evidence>
<reference evidence="2 3" key="1">
    <citation type="journal article" date="2016" name="Mol. Biol. Evol.">
        <title>Comparative Genomics of Early-Diverging Mushroom-Forming Fungi Provides Insights into the Origins of Lignocellulose Decay Capabilities.</title>
        <authorList>
            <person name="Nagy L.G."/>
            <person name="Riley R."/>
            <person name="Tritt A."/>
            <person name="Adam C."/>
            <person name="Daum C."/>
            <person name="Floudas D."/>
            <person name="Sun H."/>
            <person name="Yadav J.S."/>
            <person name="Pangilinan J."/>
            <person name="Larsson K.H."/>
            <person name="Matsuura K."/>
            <person name="Barry K."/>
            <person name="Labutti K."/>
            <person name="Kuo R."/>
            <person name="Ohm R.A."/>
            <person name="Bhattacharya S.S."/>
            <person name="Shirouzu T."/>
            <person name="Yoshinaga Y."/>
            <person name="Martin F.M."/>
            <person name="Grigoriev I.V."/>
            <person name="Hibbett D.S."/>
        </authorList>
    </citation>
    <scope>NUCLEOTIDE SEQUENCE [LARGE SCALE GENOMIC DNA]</scope>
    <source>
        <strain evidence="2 3">CBS 109695</strain>
    </source>
</reference>
<protein>
    <submittedName>
        <fullName evidence="2">Uncharacterized protein</fullName>
    </submittedName>
</protein>
<feature type="compositionally biased region" description="Basic residues" evidence="1">
    <location>
        <begin position="466"/>
        <end position="477"/>
    </location>
</feature>
<dbReference type="AlphaFoldDB" id="A0A167XQP5"/>